<evidence type="ECO:0000313" key="1">
    <source>
        <dbReference type="EMBL" id="CAB4126111.1"/>
    </source>
</evidence>
<organism evidence="1">
    <name type="scientific">uncultured Caudovirales phage</name>
    <dbReference type="NCBI Taxonomy" id="2100421"/>
    <lineage>
        <taxon>Viruses</taxon>
        <taxon>Duplodnaviria</taxon>
        <taxon>Heunggongvirae</taxon>
        <taxon>Uroviricota</taxon>
        <taxon>Caudoviricetes</taxon>
        <taxon>Peduoviridae</taxon>
        <taxon>Maltschvirus</taxon>
        <taxon>Maltschvirus maltsch</taxon>
    </lineage>
</organism>
<gene>
    <name evidence="2" type="ORF">UFOVP170_58</name>
    <name evidence="1" type="ORF">UFOVP73_36</name>
</gene>
<dbReference type="EMBL" id="LR796192">
    <property type="protein sequence ID" value="CAB4126111.1"/>
    <property type="molecule type" value="Genomic_DNA"/>
</dbReference>
<sequence length="72" mass="8170">MTIPPRHILEEVFREGYPDRVVEAIVLVGIARGRHSTVRALSEAWLRDHGGSDTHGVALWLRRQLMRQGGNE</sequence>
<name>A0A6J5KVQ6_9CAUD</name>
<reference evidence="1" key="1">
    <citation type="submission" date="2020-04" db="EMBL/GenBank/DDBJ databases">
        <authorList>
            <person name="Chiriac C."/>
            <person name="Salcher M."/>
            <person name="Ghai R."/>
            <person name="Kavagutti S V."/>
        </authorList>
    </citation>
    <scope>NUCLEOTIDE SEQUENCE</scope>
</reference>
<accession>A0A6J5KVQ6</accession>
<proteinExistence type="predicted"/>
<protein>
    <submittedName>
        <fullName evidence="1">Uncharacterized protein</fullName>
    </submittedName>
</protein>
<dbReference type="EMBL" id="LR798218">
    <property type="protein sequence ID" value="CAB5195174.1"/>
    <property type="molecule type" value="Genomic_DNA"/>
</dbReference>
<evidence type="ECO:0000313" key="2">
    <source>
        <dbReference type="EMBL" id="CAB5195174.1"/>
    </source>
</evidence>